<dbReference type="PANTHER" id="PTHR44376:SF9">
    <property type="entry name" value="TRANSCRIPTIONAL COREPRESSOR LEUNIG_HOMOLOG"/>
    <property type="match status" value="1"/>
</dbReference>
<protein>
    <submittedName>
        <fullName evidence="2">Uncharacterized protein</fullName>
    </submittedName>
</protein>
<organism evidence="2 3">
    <name type="scientific">Ensete ventricosum</name>
    <name type="common">Abyssinian banana</name>
    <name type="synonym">Musa ensete</name>
    <dbReference type="NCBI Taxonomy" id="4639"/>
    <lineage>
        <taxon>Eukaryota</taxon>
        <taxon>Viridiplantae</taxon>
        <taxon>Streptophyta</taxon>
        <taxon>Embryophyta</taxon>
        <taxon>Tracheophyta</taxon>
        <taxon>Spermatophyta</taxon>
        <taxon>Magnoliopsida</taxon>
        <taxon>Liliopsida</taxon>
        <taxon>Zingiberales</taxon>
        <taxon>Musaceae</taxon>
        <taxon>Ensete</taxon>
    </lineage>
</organism>
<comment type="caution">
    <text evidence="2">The sequence shown here is derived from an EMBL/GenBank/DDBJ whole genome shotgun (WGS) entry which is preliminary data.</text>
</comment>
<accession>A0A426ZPF6</accession>
<dbReference type="EMBL" id="AMZH03005653">
    <property type="protein sequence ID" value="RRT65876.1"/>
    <property type="molecule type" value="Genomic_DNA"/>
</dbReference>
<dbReference type="InterPro" id="IPR001680">
    <property type="entry name" value="WD40_rpt"/>
</dbReference>
<sequence>MCSCDGNGEIRLWNVSQFSCSRVSKGGSVQVRFQPNIGQLVAAAAENVVSIFDVETDRKKYMWQVHTKEVQSVCWDSTGELLASVSQDCVKVWSLTTGECIHELSSNRNKFHSCVFHPSYANLLVIGGYQSLELWNMVENQTMTIQAHEGLIAALAQSPATGLVASASHDKSVKLWK</sequence>
<keyword evidence="1" id="KW-0853">WD repeat</keyword>
<dbReference type="AlphaFoldDB" id="A0A426ZPF6"/>
<name>A0A426ZPF6_ENSVE</name>
<dbReference type="InterPro" id="IPR044716">
    <property type="entry name" value="LEUNIG-like"/>
</dbReference>
<evidence type="ECO:0000256" key="1">
    <source>
        <dbReference type="PROSITE-ProRule" id="PRU00221"/>
    </source>
</evidence>
<dbReference type="GO" id="GO:0003714">
    <property type="term" value="F:transcription corepressor activity"/>
    <property type="evidence" value="ECO:0007669"/>
    <property type="project" value="InterPro"/>
</dbReference>
<dbReference type="Pfam" id="PF00400">
    <property type="entry name" value="WD40"/>
    <property type="match status" value="2"/>
</dbReference>
<dbReference type="Proteomes" id="UP000287651">
    <property type="component" value="Unassembled WGS sequence"/>
</dbReference>
<dbReference type="SUPFAM" id="SSF50978">
    <property type="entry name" value="WD40 repeat-like"/>
    <property type="match status" value="1"/>
</dbReference>
<gene>
    <name evidence="2" type="ORF">B296_00040699</name>
</gene>
<feature type="repeat" description="WD" evidence="1">
    <location>
        <begin position="145"/>
        <end position="177"/>
    </location>
</feature>
<evidence type="ECO:0000313" key="2">
    <source>
        <dbReference type="EMBL" id="RRT65876.1"/>
    </source>
</evidence>
<reference evidence="2 3" key="1">
    <citation type="journal article" date="2014" name="Agronomy (Basel)">
        <title>A Draft Genome Sequence for Ensete ventricosum, the Drought-Tolerant Tree Against Hunger.</title>
        <authorList>
            <person name="Harrison J."/>
            <person name="Moore K.A."/>
            <person name="Paszkiewicz K."/>
            <person name="Jones T."/>
            <person name="Grant M."/>
            <person name="Ambacheew D."/>
            <person name="Muzemil S."/>
            <person name="Studholme D.J."/>
        </authorList>
    </citation>
    <scope>NUCLEOTIDE SEQUENCE [LARGE SCALE GENOMIC DNA]</scope>
</reference>
<dbReference type="SMART" id="SM00320">
    <property type="entry name" value="WD40"/>
    <property type="match status" value="4"/>
</dbReference>
<proteinExistence type="predicted"/>
<dbReference type="InterPro" id="IPR015943">
    <property type="entry name" value="WD40/YVTN_repeat-like_dom_sf"/>
</dbReference>
<dbReference type="Gene3D" id="2.130.10.10">
    <property type="entry name" value="YVTN repeat-like/Quinoprotein amine dehydrogenase"/>
    <property type="match status" value="2"/>
</dbReference>
<dbReference type="InterPro" id="IPR036322">
    <property type="entry name" value="WD40_repeat_dom_sf"/>
</dbReference>
<evidence type="ECO:0000313" key="3">
    <source>
        <dbReference type="Proteomes" id="UP000287651"/>
    </source>
</evidence>
<dbReference type="PANTHER" id="PTHR44376">
    <property type="entry name" value="TRANSCRIPTIONAL REGULATOR OF FILAMENTOUS GROWTH FLO8"/>
    <property type="match status" value="1"/>
</dbReference>
<dbReference type="PROSITE" id="PS50082">
    <property type="entry name" value="WD_REPEATS_2"/>
    <property type="match status" value="1"/>
</dbReference>
<dbReference type="PROSITE" id="PS50294">
    <property type="entry name" value="WD_REPEATS_REGION"/>
    <property type="match status" value="1"/>
</dbReference>